<evidence type="ECO:0000313" key="2">
    <source>
        <dbReference type="Proteomes" id="UP001519332"/>
    </source>
</evidence>
<evidence type="ECO:0000313" key="1">
    <source>
        <dbReference type="EMBL" id="MBP2330913.1"/>
    </source>
</evidence>
<dbReference type="EMBL" id="JAGINW010000001">
    <property type="protein sequence ID" value="MBP2330913.1"/>
    <property type="molecule type" value="Genomic_DNA"/>
</dbReference>
<proteinExistence type="predicted"/>
<sequence>MRRSASGLVSKSAVLAASWAHFTEGRDELVAAFTAAGLVDRLELG</sequence>
<dbReference type="RefSeq" id="WP_245381313.1">
    <property type="nucleotide sequence ID" value="NZ_JAGINW010000001.1"/>
</dbReference>
<keyword evidence="2" id="KW-1185">Reference proteome</keyword>
<organism evidence="1 2">
    <name type="scientific">Kibdelosporangium banguiense</name>
    <dbReference type="NCBI Taxonomy" id="1365924"/>
    <lineage>
        <taxon>Bacteria</taxon>
        <taxon>Bacillati</taxon>
        <taxon>Actinomycetota</taxon>
        <taxon>Actinomycetes</taxon>
        <taxon>Pseudonocardiales</taxon>
        <taxon>Pseudonocardiaceae</taxon>
        <taxon>Kibdelosporangium</taxon>
    </lineage>
</organism>
<protein>
    <submittedName>
        <fullName evidence="1">Uncharacterized protein</fullName>
    </submittedName>
</protein>
<gene>
    <name evidence="1" type="ORF">JOF56_011298</name>
</gene>
<accession>A0ABS4U2M5</accession>
<reference evidence="1 2" key="1">
    <citation type="submission" date="2021-03" db="EMBL/GenBank/DDBJ databases">
        <title>Sequencing the genomes of 1000 actinobacteria strains.</title>
        <authorList>
            <person name="Klenk H.-P."/>
        </authorList>
    </citation>
    <scope>NUCLEOTIDE SEQUENCE [LARGE SCALE GENOMIC DNA]</scope>
    <source>
        <strain evidence="1 2">DSM 46670</strain>
    </source>
</reference>
<name>A0ABS4U2M5_9PSEU</name>
<dbReference type="Proteomes" id="UP001519332">
    <property type="component" value="Unassembled WGS sequence"/>
</dbReference>
<comment type="caution">
    <text evidence="1">The sequence shown here is derived from an EMBL/GenBank/DDBJ whole genome shotgun (WGS) entry which is preliminary data.</text>
</comment>